<dbReference type="InterPro" id="IPR058923">
    <property type="entry name" value="RCC1-like_dom"/>
</dbReference>
<dbReference type="InterPro" id="IPR009091">
    <property type="entry name" value="RCC1/BLIP-II"/>
</dbReference>
<name>A0A1M3KWL6_9BACT</name>
<dbReference type="Gene3D" id="2.130.10.30">
    <property type="entry name" value="Regulator of chromosome condensation 1/beta-lactamase-inhibitor protein II"/>
    <property type="match status" value="2"/>
</dbReference>
<dbReference type="Proteomes" id="UP000184233">
    <property type="component" value="Unassembled WGS sequence"/>
</dbReference>
<dbReference type="STRING" id="1895771.BGO89_09870"/>
<dbReference type="SUPFAM" id="SSF50985">
    <property type="entry name" value="RCC1/BLIP-II"/>
    <property type="match status" value="2"/>
</dbReference>
<evidence type="ECO:0000313" key="6">
    <source>
        <dbReference type="Proteomes" id="UP000184233"/>
    </source>
</evidence>
<gene>
    <name evidence="5" type="ORF">BGO89_09870</name>
</gene>
<dbReference type="Gene3D" id="2.60.40.10">
    <property type="entry name" value="Immunoglobulins"/>
    <property type="match status" value="1"/>
</dbReference>
<keyword evidence="1" id="KW-0677">Repeat</keyword>
<accession>A0A1M3KWL6</accession>
<protein>
    <recommendedName>
        <fullName evidence="4">RCC1-like domain-containing protein</fullName>
    </recommendedName>
</protein>
<feature type="domain" description="RCC1-like" evidence="4">
    <location>
        <begin position="730"/>
        <end position="926"/>
    </location>
</feature>
<evidence type="ECO:0000313" key="5">
    <source>
        <dbReference type="EMBL" id="OJX56826.1"/>
    </source>
</evidence>
<dbReference type="EMBL" id="MKVH01000024">
    <property type="protein sequence ID" value="OJX56826.1"/>
    <property type="molecule type" value="Genomic_DNA"/>
</dbReference>
<dbReference type="Pfam" id="PF25390">
    <property type="entry name" value="WD40_RLD"/>
    <property type="match status" value="1"/>
</dbReference>
<sequence>MSRWTIPILYVLTCLIVASVSGAAQEMVDVRLTQPPPNQLRVADLWKVELNNRGRTTVRVRLHGTVEETSVPDGIIADATTRIIVLEPGRKVVTGADVQPVSIDQANARYRDALLQTGNVPTGDYTVCCEVISAETEQVLGRDCKFIVINRMSQPVLISPPDESDIQEKLPVFTWMASVPPGPGQRIAYNLRIVEIFGKQTPADAMARNPAWFEANGLTRMLLQYPISSRAFEYDRSYAWKITAVEDRGGRALVNLGESEIWSFTPRRPERGEEDTTGTGTGGGARPPVTKADETCPGENWDFELKSLACWTLDGDAFRRGPQSGAHPVLGELGHHREQWVTSYGDVQGDAMMGVMYSEEFQIKNSAVGFIYGGTAANDVAVELLVERLPKDTFKLETRRLPESQREYYVAKSTAMDKKAAMSDRLAPVEWDVTRFINRAARVYIKDQSKTGHLNVDNFRFYDLEKGDSVKLPVLVMAAGENHSLSATPDEKPPKSIRDQFTKDITDLKASRAAISDVQVVNQTSTSIKGRLSTVAQMSQFAAAETIPENTQVPEISGVEYNPQVMSQMKLFALTLLDPKNTVWGWGNNYKRAVAKAYGAIVQSPSKLDATKVKDVQALAAGMAQSFAVIKGGNVKGWGLNDYGQIGNNTRSDVAEPTQIQLANILAVSTGARHSAAISTTGDVWMWGYNRNGELGTWLTQSFNATTGQVDGVLHVLKPFKHFVLRGARSVSCGGAHTASASLAGEVYCWGANTYGQCGGDPDEGSVTWPSKIVFPVQRPQITNVSCGDFHTLALGANGSVWAWGGNASGQLGDGTTKDRTQAVQVKGLKGIKAIAAGSTFSLALDSTGTVWAWGNNSVGQLGDGTRVGRREPVKVSRLDAVTGIVAGGAHAMAVRIDGGLWTWGTNEYGQLGEGDVVNLAPTPADPPIGPLRVERLAAP</sequence>
<evidence type="ECO:0000256" key="2">
    <source>
        <dbReference type="SAM" id="MobiDB-lite"/>
    </source>
</evidence>
<evidence type="ECO:0000259" key="4">
    <source>
        <dbReference type="Pfam" id="PF25390"/>
    </source>
</evidence>
<feature type="signal peptide" evidence="3">
    <location>
        <begin position="1"/>
        <end position="23"/>
    </location>
</feature>
<dbReference type="PROSITE" id="PS00626">
    <property type="entry name" value="RCC1_2"/>
    <property type="match status" value="2"/>
</dbReference>
<dbReference type="InterPro" id="IPR000408">
    <property type="entry name" value="Reg_chr_condens"/>
</dbReference>
<organism evidence="5 6">
    <name type="scientific">Candidatus Kapaibacterium thiocyanatum</name>
    <dbReference type="NCBI Taxonomy" id="1895771"/>
    <lineage>
        <taxon>Bacteria</taxon>
        <taxon>Pseudomonadati</taxon>
        <taxon>Candidatus Kapaibacteriota</taxon>
        <taxon>Candidatus Kapaibacteriia</taxon>
        <taxon>Candidatus Kapaibacteriales</taxon>
        <taxon>Candidatus Kapaibacteriaceae</taxon>
        <taxon>Candidatus Kapaibacterium</taxon>
    </lineage>
</organism>
<dbReference type="PANTHER" id="PTHR22870:SF408">
    <property type="entry name" value="OS09G0560450 PROTEIN"/>
    <property type="match status" value="1"/>
</dbReference>
<keyword evidence="3" id="KW-0732">Signal</keyword>
<proteinExistence type="predicted"/>
<evidence type="ECO:0000256" key="3">
    <source>
        <dbReference type="SAM" id="SignalP"/>
    </source>
</evidence>
<dbReference type="PANTHER" id="PTHR22870">
    <property type="entry name" value="REGULATOR OF CHROMOSOME CONDENSATION"/>
    <property type="match status" value="1"/>
</dbReference>
<dbReference type="PRINTS" id="PR00633">
    <property type="entry name" value="RCCNDNSATION"/>
</dbReference>
<reference evidence="5 6" key="1">
    <citation type="submission" date="2016-09" db="EMBL/GenBank/DDBJ databases">
        <title>Genome-resolved meta-omics ties microbial dynamics to process performance in biotechnology for thiocyanate degradation.</title>
        <authorList>
            <person name="Kantor R.S."/>
            <person name="Huddy R.J."/>
            <person name="Iyer R."/>
            <person name="Thomas B.C."/>
            <person name="Brown C.T."/>
            <person name="Anantharaman K."/>
            <person name="Tringe S."/>
            <person name="Hettich R.L."/>
            <person name="Harrison S.T."/>
            <person name="Banfield J.F."/>
        </authorList>
    </citation>
    <scope>NUCLEOTIDE SEQUENCE [LARGE SCALE GENOMIC DNA]</scope>
    <source>
        <strain evidence="5">59-99</strain>
    </source>
</reference>
<dbReference type="InterPro" id="IPR051210">
    <property type="entry name" value="Ub_ligase/GEF_domain"/>
</dbReference>
<evidence type="ECO:0000256" key="1">
    <source>
        <dbReference type="ARBA" id="ARBA00022737"/>
    </source>
</evidence>
<dbReference type="AlphaFoldDB" id="A0A1M3KWL6"/>
<feature type="chain" id="PRO_5009894990" description="RCC1-like domain-containing protein" evidence="3">
    <location>
        <begin position="24"/>
        <end position="940"/>
    </location>
</feature>
<comment type="caution">
    <text evidence="5">The sequence shown here is derived from an EMBL/GenBank/DDBJ whole genome shotgun (WGS) entry which is preliminary data.</text>
</comment>
<feature type="region of interest" description="Disordered" evidence="2">
    <location>
        <begin position="266"/>
        <end position="292"/>
    </location>
</feature>
<dbReference type="Pfam" id="PF00415">
    <property type="entry name" value="RCC1"/>
    <property type="match status" value="1"/>
</dbReference>
<dbReference type="PROSITE" id="PS50012">
    <property type="entry name" value="RCC1_3"/>
    <property type="match status" value="6"/>
</dbReference>
<dbReference type="InterPro" id="IPR013783">
    <property type="entry name" value="Ig-like_fold"/>
</dbReference>